<dbReference type="PANTHER" id="PTHR43384:SF6">
    <property type="entry name" value="SEPTUM SITE-DETERMINING PROTEIN MIND HOMOLOG, CHLOROPLASTIC"/>
    <property type="match status" value="1"/>
</dbReference>
<evidence type="ECO:0000259" key="4">
    <source>
        <dbReference type="Pfam" id="PF13614"/>
    </source>
</evidence>
<gene>
    <name evidence="5" type="ORF">ACFL27_11490</name>
</gene>
<dbReference type="PANTHER" id="PTHR43384">
    <property type="entry name" value="SEPTUM SITE-DETERMINING PROTEIN MIND HOMOLOG, CHLOROPLASTIC-RELATED"/>
    <property type="match status" value="1"/>
</dbReference>
<dbReference type="Gene3D" id="3.40.50.300">
    <property type="entry name" value="P-loop containing nucleotide triphosphate hydrolases"/>
    <property type="match status" value="1"/>
</dbReference>
<dbReference type="Pfam" id="PF13614">
    <property type="entry name" value="AAA_31"/>
    <property type="match status" value="1"/>
</dbReference>
<proteinExistence type="predicted"/>
<organism evidence="5 6">
    <name type="scientific">candidate division CSSED10-310 bacterium</name>
    <dbReference type="NCBI Taxonomy" id="2855610"/>
    <lineage>
        <taxon>Bacteria</taxon>
        <taxon>Bacteria division CSSED10-310</taxon>
    </lineage>
</organism>
<keyword evidence="6" id="KW-1185">Reference proteome</keyword>
<keyword evidence="1" id="KW-0547">Nucleotide-binding</keyword>
<comment type="caution">
    <text evidence="5">The sequence shown here is derived from an EMBL/GenBank/DDBJ whole genome shotgun (WGS) entry which is preliminary data.</text>
</comment>
<evidence type="ECO:0000313" key="6">
    <source>
        <dbReference type="Proteomes" id="UP001594351"/>
    </source>
</evidence>
<evidence type="ECO:0000313" key="5">
    <source>
        <dbReference type="EMBL" id="MFC1850807.1"/>
    </source>
</evidence>
<feature type="domain" description="AAA" evidence="4">
    <location>
        <begin position="7"/>
        <end position="159"/>
    </location>
</feature>
<feature type="compositionally biased region" description="Basic and acidic residues" evidence="3">
    <location>
        <begin position="270"/>
        <end position="284"/>
    </location>
</feature>
<dbReference type="InterPro" id="IPR025669">
    <property type="entry name" value="AAA_dom"/>
</dbReference>
<dbReference type="SUPFAM" id="SSF52540">
    <property type="entry name" value="P-loop containing nucleoside triphosphate hydrolases"/>
    <property type="match status" value="1"/>
</dbReference>
<reference evidence="5 6" key="1">
    <citation type="submission" date="2024-09" db="EMBL/GenBank/DDBJ databases">
        <title>Laminarin stimulates single cell rates of sulfate reduction while oxygen inhibits transcriptomic activity in coastal marine sediment.</title>
        <authorList>
            <person name="Lindsay M."/>
            <person name="Orcutt B."/>
            <person name="Emerson D."/>
            <person name="Stepanauskas R."/>
            <person name="D'Angelo T."/>
        </authorList>
    </citation>
    <scope>NUCLEOTIDE SEQUENCE [LARGE SCALE GENOMIC DNA]</scope>
    <source>
        <strain evidence="5">SAG AM-311-K15</strain>
    </source>
</reference>
<evidence type="ECO:0000256" key="3">
    <source>
        <dbReference type="SAM" id="MobiDB-lite"/>
    </source>
</evidence>
<sequence>MAKQGYIISIFGTKGGVGKSIISLNLGIDIARETGSQVALIDLDLSLNGDLEMLLGMTSSKSLAELIPLLDSIDGSMLRSFLSTHSSGLTLIPALRDHREISLITEKVSRQFLSLCARTFDYTVIDCGSSFTPVSMATLDCSNLILLISQADFLSLHQTVKTLSYLRIHHFPKEKIEVILNNVHPKIKKDDRTINSTLRRPVLELLPSSPDTVGTSIIRREPFVLSAPRSLLSRKVGEVTLQCLKKLPKLPNIDFRISRTEVASPTAVDTRPHMDAATDSDTKKLQVSEREDLINQIKKSIHESLIDRLDLRKLDVETGSDPEKAKR</sequence>
<name>A0ABV6YX79_UNCC1</name>
<accession>A0ABV6YX79</accession>
<dbReference type="InterPro" id="IPR027417">
    <property type="entry name" value="P-loop_NTPase"/>
</dbReference>
<protein>
    <submittedName>
        <fullName evidence="5">CpaE family protein</fullName>
    </submittedName>
</protein>
<evidence type="ECO:0000256" key="2">
    <source>
        <dbReference type="ARBA" id="ARBA00022840"/>
    </source>
</evidence>
<feature type="region of interest" description="Disordered" evidence="3">
    <location>
        <begin position="264"/>
        <end position="284"/>
    </location>
</feature>
<dbReference type="EMBL" id="JBHPBY010000125">
    <property type="protein sequence ID" value="MFC1850807.1"/>
    <property type="molecule type" value="Genomic_DNA"/>
</dbReference>
<evidence type="ECO:0000256" key="1">
    <source>
        <dbReference type="ARBA" id="ARBA00022741"/>
    </source>
</evidence>
<keyword evidence="2" id="KW-0067">ATP-binding</keyword>
<dbReference type="Proteomes" id="UP001594351">
    <property type="component" value="Unassembled WGS sequence"/>
</dbReference>
<dbReference type="InterPro" id="IPR050625">
    <property type="entry name" value="ParA/MinD_ATPase"/>
</dbReference>